<evidence type="ECO:0000256" key="3">
    <source>
        <dbReference type="ARBA" id="ARBA00022692"/>
    </source>
</evidence>
<proteinExistence type="predicted"/>
<sequence length="174" mass="19682">MRRGCRMRLGVILTFAAVVCGLVYFVLTNPSVERLEVLRAELAQLQEQNTRLAEKNRKLEREIVALRDDPRLAERRARERVGLARPDEVIFQFESPEEAQRVQVRLRVDDEGNAELAGRPVSVGELAGALQALRQEMPHSELVVWISEEVGPLLHQQIIDVVDASPMAPARIEE</sequence>
<evidence type="ECO:0000313" key="8">
    <source>
        <dbReference type="EMBL" id="TXD32286.1"/>
    </source>
</evidence>
<organism evidence="8 9">
    <name type="scientific">Lujinxingia vulgaris</name>
    <dbReference type="NCBI Taxonomy" id="2600176"/>
    <lineage>
        <taxon>Bacteria</taxon>
        <taxon>Deltaproteobacteria</taxon>
        <taxon>Bradymonadales</taxon>
        <taxon>Lujinxingiaceae</taxon>
        <taxon>Lujinxingia</taxon>
    </lineage>
</organism>
<evidence type="ECO:0000256" key="4">
    <source>
        <dbReference type="ARBA" id="ARBA00022989"/>
    </source>
</evidence>
<dbReference type="PANTHER" id="PTHR37485:SF1">
    <property type="entry name" value="CELL DIVISION PROTEIN FTSB"/>
    <property type="match status" value="1"/>
</dbReference>
<comment type="caution">
    <text evidence="8">The sequence shown here is derived from an EMBL/GenBank/DDBJ whole genome shotgun (WGS) entry which is preliminary data.</text>
</comment>
<dbReference type="InterPro" id="IPR007060">
    <property type="entry name" value="FtsL/DivIC"/>
</dbReference>
<feature type="coiled-coil region" evidence="7">
    <location>
        <begin position="35"/>
        <end position="69"/>
    </location>
</feature>
<reference evidence="8 9" key="1">
    <citation type="submission" date="2019-08" db="EMBL/GenBank/DDBJ databases">
        <title>Bradymonadales sp. TMQ2.</title>
        <authorList>
            <person name="Liang Q."/>
        </authorList>
    </citation>
    <scope>NUCLEOTIDE SEQUENCE [LARGE SCALE GENOMIC DNA]</scope>
    <source>
        <strain evidence="8 9">TMQ2</strain>
    </source>
</reference>
<dbReference type="GO" id="GO:0030428">
    <property type="term" value="C:cell septum"/>
    <property type="evidence" value="ECO:0007669"/>
    <property type="project" value="TreeGrafter"/>
</dbReference>
<accession>A0A5C6X7C3</accession>
<protein>
    <recommendedName>
        <fullName evidence="10">Septum formation initiator</fullName>
    </recommendedName>
</protein>
<name>A0A5C6X7C3_9DELT</name>
<keyword evidence="4" id="KW-1133">Transmembrane helix</keyword>
<evidence type="ECO:0000256" key="6">
    <source>
        <dbReference type="ARBA" id="ARBA00023306"/>
    </source>
</evidence>
<keyword evidence="5" id="KW-0472">Membrane</keyword>
<dbReference type="GO" id="GO:0043093">
    <property type="term" value="P:FtsZ-dependent cytokinesis"/>
    <property type="evidence" value="ECO:0007669"/>
    <property type="project" value="TreeGrafter"/>
</dbReference>
<keyword evidence="6" id="KW-0131">Cell cycle</keyword>
<keyword evidence="2" id="KW-0132">Cell division</keyword>
<dbReference type="EMBL" id="VOSL01000134">
    <property type="protein sequence ID" value="TXD32286.1"/>
    <property type="molecule type" value="Genomic_DNA"/>
</dbReference>
<evidence type="ECO:0000256" key="2">
    <source>
        <dbReference type="ARBA" id="ARBA00022618"/>
    </source>
</evidence>
<dbReference type="PANTHER" id="PTHR37485">
    <property type="entry name" value="CELL DIVISION PROTEIN FTSB"/>
    <property type="match status" value="1"/>
</dbReference>
<dbReference type="Pfam" id="PF04977">
    <property type="entry name" value="DivIC"/>
    <property type="match status" value="1"/>
</dbReference>
<keyword evidence="1" id="KW-1003">Cell membrane</keyword>
<evidence type="ECO:0000256" key="5">
    <source>
        <dbReference type="ARBA" id="ARBA00023136"/>
    </source>
</evidence>
<keyword evidence="7" id="KW-0175">Coiled coil</keyword>
<evidence type="ECO:0000256" key="7">
    <source>
        <dbReference type="SAM" id="Coils"/>
    </source>
</evidence>
<dbReference type="InterPro" id="IPR023081">
    <property type="entry name" value="Cell_div_FtsB"/>
</dbReference>
<evidence type="ECO:0008006" key="10">
    <source>
        <dbReference type="Google" id="ProtNLM"/>
    </source>
</evidence>
<keyword evidence="3" id="KW-0812">Transmembrane</keyword>
<evidence type="ECO:0000313" key="9">
    <source>
        <dbReference type="Proteomes" id="UP000321046"/>
    </source>
</evidence>
<evidence type="ECO:0000256" key="1">
    <source>
        <dbReference type="ARBA" id="ARBA00022475"/>
    </source>
</evidence>
<dbReference type="OrthoDB" id="5520945at2"/>
<gene>
    <name evidence="8" type="ORF">FRC96_18130</name>
</gene>
<dbReference type="Proteomes" id="UP000321046">
    <property type="component" value="Unassembled WGS sequence"/>
</dbReference>
<dbReference type="AlphaFoldDB" id="A0A5C6X7C3"/>